<name>A0ACB8YBM1_9ASTR</name>
<dbReference type="EMBL" id="CM042045">
    <property type="protein sequence ID" value="KAI3682528.1"/>
    <property type="molecule type" value="Genomic_DNA"/>
</dbReference>
<comment type="caution">
    <text evidence="1">The sequence shown here is derived from an EMBL/GenBank/DDBJ whole genome shotgun (WGS) entry which is preliminary data.</text>
</comment>
<reference evidence="1 2" key="2">
    <citation type="journal article" date="2022" name="Mol. Ecol. Resour.">
        <title>The genomes of chicory, endive, great burdock and yacon provide insights into Asteraceae paleo-polyploidization history and plant inulin production.</title>
        <authorList>
            <person name="Fan W."/>
            <person name="Wang S."/>
            <person name="Wang H."/>
            <person name="Wang A."/>
            <person name="Jiang F."/>
            <person name="Liu H."/>
            <person name="Zhao H."/>
            <person name="Xu D."/>
            <person name="Zhang Y."/>
        </authorList>
    </citation>
    <scope>NUCLEOTIDE SEQUENCE [LARGE SCALE GENOMIC DNA]</scope>
    <source>
        <strain evidence="2">cv. Yunnan</strain>
        <tissue evidence="1">Leaves</tissue>
    </source>
</reference>
<reference evidence="2" key="1">
    <citation type="journal article" date="2022" name="Mol. Ecol. Resour.">
        <title>The genomes of chicory, endive, great burdock and yacon provide insights into Asteraceae palaeo-polyploidization history and plant inulin production.</title>
        <authorList>
            <person name="Fan W."/>
            <person name="Wang S."/>
            <person name="Wang H."/>
            <person name="Wang A."/>
            <person name="Jiang F."/>
            <person name="Liu H."/>
            <person name="Zhao H."/>
            <person name="Xu D."/>
            <person name="Zhang Y."/>
        </authorList>
    </citation>
    <scope>NUCLEOTIDE SEQUENCE [LARGE SCALE GENOMIC DNA]</scope>
    <source>
        <strain evidence="2">cv. Yunnan</strain>
    </source>
</reference>
<evidence type="ECO:0000313" key="1">
    <source>
        <dbReference type="EMBL" id="KAI3682528.1"/>
    </source>
</evidence>
<keyword evidence="2" id="KW-1185">Reference proteome</keyword>
<proteinExistence type="predicted"/>
<sequence length="241" mass="26505">MASSMIISFALLACTLYLINGTSSTQLTPKFYSQSCPKVFEVVQSVVHAAVAKERRMGASLLRLHFHDCFVNEEETPKPPTFPPPTSSLNNLTTTFQAVGLSTNEMVALTGAHNIGKAQCINFRVRVYNESNIDPLFAVIRQSHCPPSTGSGDNNLAPLDVRTPARFDNLYYKNLIRQQGLLHSDQQLHSGGSTDSLMEQYGREPVSFKIDFAAAIVKMGDIRPLTGADGEIRRNCRVVNS</sequence>
<evidence type="ECO:0000313" key="2">
    <source>
        <dbReference type="Proteomes" id="UP001056120"/>
    </source>
</evidence>
<organism evidence="1 2">
    <name type="scientific">Smallanthus sonchifolius</name>
    <dbReference type="NCBI Taxonomy" id="185202"/>
    <lineage>
        <taxon>Eukaryota</taxon>
        <taxon>Viridiplantae</taxon>
        <taxon>Streptophyta</taxon>
        <taxon>Embryophyta</taxon>
        <taxon>Tracheophyta</taxon>
        <taxon>Spermatophyta</taxon>
        <taxon>Magnoliopsida</taxon>
        <taxon>eudicotyledons</taxon>
        <taxon>Gunneridae</taxon>
        <taxon>Pentapetalae</taxon>
        <taxon>asterids</taxon>
        <taxon>campanulids</taxon>
        <taxon>Asterales</taxon>
        <taxon>Asteraceae</taxon>
        <taxon>Asteroideae</taxon>
        <taxon>Heliantheae alliance</taxon>
        <taxon>Millerieae</taxon>
        <taxon>Smallanthus</taxon>
    </lineage>
</organism>
<accession>A0ACB8YBM1</accession>
<dbReference type="Proteomes" id="UP001056120">
    <property type="component" value="Linkage Group LG28"/>
</dbReference>
<protein>
    <submittedName>
        <fullName evidence="1">Uncharacterized protein</fullName>
    </submittedName>
</protein>
<gene>
    <name evidence="1" type="ORF">L1987_82570</name>
</gene>